<dbReference type="GO" id="GO:0005802">
    <property type="term" value="C:trans-Golgi network"/>
    <property type="evidence" value="ECO:0007669"/>
    <property type="project" value="TreeGrafter"/>
</dbReference>
<keyword evidence="4" id="KW-1185">Reference proteome</keyword>
<accession>A0A9P4Q1M2</accession>
<reference evidence="3" key="1">
    <citation type="journal article" date="2020" name="Stud. Mycol.">
        <title>101 Dothideomycetes genomes: a test case for predicting lifestyles and emergence of pathogens.</title>
        <authorList>
            <person name="Haridas S."/>
            <person name="Albert R."/>
            <person name="Binder M."/>
            <person name="Bloem J."/>
            <person name="Labutti K."/>
            <person name="Salamov A."/>
            <person name="Andreopoulos B."/>
            <person name="Baker S."/>
            <person name="Barry K."/>
            <person name="Bills G."/>
            <person name="Bluhm B."/>
            <person name="Cannon C."/>
            <person name="Castanera R."/>
            <person name="Culley D."/>
            <person name="Daum C."/>
            <person name="Ezra D."/>
            <person name="Gonzalez J."/>
            <person name="Henrissat B."/>
            <person name="Kuo A."/>
            <person name="Liang C."/>
            <person name="Lipzen A."/>
            <person name="Lutzoni F."/>
            <person name="Magnuson J."/>
            <person name="Mondo S."/>
            <person name="Nolan M."/>
            <person name="Ohm R."/>
            <person name="Pangilinan J."/>
            <person name="Park H.-J."/>
            <person name="Ramirez L."/>
            <person name="Alfaro M."/>
            <person name="Sun H."/>
            <person name="Tritt A."/>
            <person name="Yoshinaga Y."/>
            <person name="Zwiers L.-H."/>
            <person name="Turgeon B."/>
            <person name="Goodwin S."/>
            <person name="Spatafora J."/>
            <person name="Crous P."/>
            <person name="Grigoriev I."/>
        </authorList>
    </citation>
    <scope>NUCLEOTIDE SEQUENCE</scope>
    <source>
        <strain evidence="3">CBS 116435</strain>
    </source>
</reference>
<evidence type="ECO:0000313" key="4">
    <source>
        <dbReference type="Proteomes" id="UP000799441"/>
    </source>
</evidence>
<dbReference type="PANTHER" id="PTHR28159:SF1">
    <property type="entry name" value="TRAFFICKING PROTEIN PARTICLE COMPLEX II-SPECIFIC SUBUNIT 65"/>
    <property type="match status" value="1"/>
</dbReference>
<dbReference type="EMBL" id="MU003837">
    <property type="protein sequence ID" value="KAF2717743.1"/>
    <property type="molecule type" value="Genomic_DNA"/>
</dbReference>
<feature type="domain" description="Trafficking protein particle complex II-specific subunit 65 IgD3" evidence="2">
    <location>
        <begin position="388"/>
        <end position="529"/>
    </location>
</feature>
<organism evidence="3 4">
    <name type="scientific">Polychaeton citri CBS 116435</name>
    <dbReference type="NCBI Taxonomy" id="1314669"/>
    <lineage>
        <taxon>Eukaryota</taxon>
        <taxon>Fungi</taxon>
        <taxon>Dikarya</taxon>
        <taxon>Ascomycota</taxon>
        <taxon>Pezizomycotina</taxon>
        <taxon>Dothideomycetes</taxon>
        <taxon>Dothideomycetidae</taxon>
        <taxon>Capnodiales</taxon>
        <taxon>Capnodiaceae</taxon>
        <taxon>Polychaeton</taxon>
    </lineage>
</organism>
<dbReference type="OrthoDB" id="5345392at2759"/>
<feature type="compositionally biased region" description="Polar residues" evidence="1">
    <location>
        <begin position="363"/>
        <end position="380"/>
    </location>
</feature>
<feature type="region of interest" description="Disordered" evidence="1">
    <location>
        <begin position="363"/>
        <end position="386"/>
    </location>
</feature>
<proteinExistence type="predicted"/>
<dbReference type="PANTHER" id="PTHR28159">
    <property type="entry name" value="TRAFFICKING PROTEIN PARTICLE COMPLEX II-SPECIFIC SUBUNIT 65"/>
    <property type="match status" value="1"/>
</dbReference>
<name>A0A9P4Q1M2_9PEZI</name>
<evidence type="ECO:0000313" key="3">
    <source>
        <dbReference type="EMBL" id="KAF2717743.1"/>
    </source>
</evidence>
<dbReference type="Pfam" id="PF12735">
    <property type="entry name" value="IgD3_Trs65"/>
    <property type="match status" value="1"/>
</dbReference>
<protein>
    <recommendedName>
        <fullName evidence="2">Trafficking protein particle complex II-specific subunit 65 IgD3 domain-containing protein</fullName>
    </recommendedName>
</protein>
<dbReference type="InterPro" id="IPR055420">
    <property type="entry name" value="IgD3_Trs65"/>
</dbReference>
<comment type="caution">
    <text evidence="3">The sequence shown here is derived from an EMBL/GenBank/DDBJ whole genome shotgun (WGS) entry which is preliminary data.</text>
</comment>
<gene>
    <name evidence="3" type="ORF">K431DRAFT_315497</name>
</gene>
<evidence type="ECO:0000259" key="2">
    <source>
        <dbReference type="Pfam" id="PF12735"/>
    </source>
</evidence>
<dbReference type="GO" id="GO:1990071">
    <property type="term" value="C:TRAPPII protein complex"/>
    <property type="evidence" value="ECO:0007669"/>
    <property type="project" value="InterPro"/>
</dbReference>
<dbReference type="InterPro" id="IPR024662">
    <property type="entry name" value="Trs65"/>
</dbReference>
<dbReference type="AlphaFoldDB" id="A0A9P4Q1M2"/>
<evidence type="ECO:0000256" key="1">
    <source>
        <dbReference type="SAM" id="MobiDB-lite"/>
    </source>
</evidence>
<dbReference type="Proteomes" id="UP000799441">
    <property type="component" value="Unassembled WGS sequence"/>
</dbReference>
<dbReference type="GO" id="GO:0006891">
    <property type="term" value="P:intra-Golgi vesicle-mediated transport"/>
    <property type="evidence" value="ECO:0007669"/>
    <property type="project" value="InterPro"/>
</dbReference>
<sequence>MALLAGQELKASFKVFADSGKIDVLLVNSSTFSVEASLKSTSLESVLSTPARRNLFYDERVTLHVILRTSCGLDLVSGLLPSLDLSIATHATDAVPDGRGNAASASGKHDLTTTELVASHDHQWIEIADQNFIVWKPIVTVPRPRVRLQRPAVYFTASLAPRKAALQKPAEKAEKSTLTSYEPLPANVLEPLSFDPSLSGKTVYLSETKITKVAPPAPAVDVQSRPLRGATKRAFPIVPALYTKLRCSPAGDAVIISLHVEIAQLMSKPVLIQSASIHVQGGHVESISNSTWPIESHGGDEDVFLFRAAPIDQRQNKAYIADLHINSTFEVEPDCRSQLDVSWQSQIDFSQVAKHPEYKWSRPLSTQSQNQRLSAQSHRPPSTDGHLHAQAGAGIIFNFVVPQKVSHRCEFPISIQCINKSNRTRRFAIISIQLKKLQHMNSRSSSTGEGLSGAIAKLLTSPPADRLQPFDVLDVTPETRIGPLPAEACYETRWTFRAMEKGVLDLGILRIVDLDSMRTVDVKELPTIMSVDDAQTNAIEDQSEVSLYKVHTPYEWTKTAPSFAVTMVEHRGKQNISRSNFRS</sequence>